<evidence type="ECO:0000313" key="2">
    <source>
        <dbReference type="EnsemblPlants" id="PNT76536"/>
    </source>
</evidence>
<evidence type="ECO:0000313" key="1">
    <source>
        <dbReference type="EMBL" id="PNT76536.1"/>
    </source>
</evidence>
<reference evidence="1" key="2">
    <citation type="submission" date="2017-06" db="EMBL/GenBank/DDBJ databases">
        <title>WGS assembly of Brachypodium distachyon.</title>
        <authorList>
            <consortium name="The International Brachypodium Initiative"/>
            <person name="Lucas S."/>
            <person name="Harmon-Smith M."/>
            <person name="Lail K."/>
            <person name="Tice H."/>
            <person name="Grimwood J."/>
            <person name="Bruce D."/>
            <person name="Barry K."/>
            <person name="Shu S."/>
            <person name="Lindquist E."/>
            <person name="Wang M."/>
            <person name="Pitluck S."/>
            <person name="Vogel J.P."/>
            <person name="Garvin D.F."/>
            <person name="Mockler T.C."/>
            <person name="Schmutz J."/>
            <person name="Rokhsar D."/>
            <person name="Bevan M.W."/>
        </authorList>
    </citation>
    <scope>NUCLEOTIDE SEQUENCE</scope>
    <source>
        <strain evidence="1">Bd21</strain>
    </source>
</reference>
<gene>
    <name evidence="1" type="ORF">BRADI_1g49253v3</name>
</gene>
<dbReference type="Gramene" id="PNT76536">
    <property type="protein sequence ID" value="PNT76536"/>
    <property type="gene ID" value="BRADI_1g49253v3"/>
</dbReference>
<dbReference type="InParanoid" id="A0A2K2DQH7"/>
<reference evidence="1 2" key="1">
    <citation type="journal article" date="2010" name="Nature">
        <title>Genome sequencing and analysis of the model grass Brachypodium distachyon.</title>
        <authorList>
            <consortium name="International Brachypodium Initiative"/>
        </authorList>
    </citation>
    <scope>NUCLEOTIDE SEQUENCE [LARGE SCALE GENOMIC DNA]</scope>
    <source>
        <strain evidence="1 2">Bd21</strain>
    </source>
</reference>
<keyword evidence="3" id="KW-1185">Reference proteome</keyword>
<dbReference type="EMBL" id="CM000880">
    <property type="protein sequence ID" value="PNT76536.1"/>
    <property type="molecule type" value="Genomic_DNA"/>
</dbReference>
<dbReference type="EnsemblPlants" id="PNT76536">
    <property type="protein sequence ID" value="PNT76536"/>
    <property type="gene ID" value="BRADI_1g49253v3"/>
</dbReference>
<dbReference type="AlphaFoldDB" id="A0A2K2DQH7"/>
<protein>
    <submittedName>
        <fullName evidence="1 2">Uncharacterized protein</fullName>
    </submittedName>
</protein>
<organism evidence="1">
    <name type="scientific">Brachypodium distachyon</name>
    <name type="common">Purple false brome</name>
    <name type="synonym">Trachynia distachya</name>
    <dbReference type="NCBI Taxonomy" id="15368"/>
    <lineage>
        <taxon>Eukaryota</taxon>
        <taxon>Viridiplantae</taxon>
        <taxon>Streptophyta</taxon>
        <taxon>Embryophyta</taxon>
        <taxon>Tracheophyta</taxon>
        <taxon>Spermatophyta</taxon>
        <taxon>Magnoliopsida</taxon>
        <taxon>Liliopsida</taxon>
        <taxon>Poales</taxon>
        <taxon>Poaceae</taxon>
        <taxon>BOP clade</taxon>
        <taxon>Pooideae</taxon>
        <taxon>Stipodae</taxon>
        <taxon>Brachypodieae</taxon>
        <taxon>Brachypodium</taxon>
    </lineage>
</organism>
<accession>A0A2K2DQH7</accession>
<name>A0A2K2DQH7_BRADI</name>
<evidence type="ECO:0000313" key="3">
    <source>
        <dbReference type="Proteomes" id="UP000008810"/>
    </source>
</evidence>
<reference evidence="2" key="3">
    <citation type="submission" date="2018-08" db="UniProtKB">
        <authorList>
            <consortium name="EnsemblPlants"/>
        </authorList>
    </citation>
    <scope>IDENTIFICATION</scope>
    <source>
        <strain evidence="2">cv. Bd21</strain>
    </source>
</reference>
<sequence>MGLGIWRLGRGFCLDMLWQRKSRRRSRKGVKEVFYAGRSWVWTPGWRPRESSVLRRSDRMRKCWALEVCHTSTFVGAVQFCSSLIGIGFSPRRRVAVCAVRWWCSSKASLCSSSEPVEALQPLSSGSCRILLGGECDVVLVTAGIFFSCFHRSVGV</sequence>
<proteinExistence type="predicted"/>
<dbReference type="Proteomes" id="UP000008810">
    <property type="component" value="Chromosome 1"/>
</dbReference>